<keyword evidence="3" id="KW-0067">ATP-binding</keyword>
<feature type="compositionally biased region" description="Basic and acidic residues" evidence="5">
    <location>
        <begin position="335"/>
        <end position="371"/>
    </location>
</feature>
<accession>A0A4P9VZ24</accession>
<keyword evidence="4" id="KW-0539">Nucleus</keyword>
<evidence type="ECO:0000256" key="5">
    <source>
        <dbReference type="SAM" id="MobiDB-lite"/>
    </source>
</evidence>
<feature type="compositionally biased region" description="Basic and acidic residues" evidence="5">
    <location>
        <begin position="10"/>
        <end position="20"/>
    </location>
</feature>
<feature type="domain" description="Helicase C-terminal" evidence="6">
    <location>
        <begin position="132"/>
        <end position="299"/>
    </location>
</feature>
<dbReference type="PANTHER" id="PTHR45623:SF49">
    <property type="entry name" value="SWI_SNF-RELATED MATRIX-ASSOCIATED ACTIN-DEPENDENT REGULATOR OF CHROMATIN SUBFAMILY A MEMBER 5"/>
    <property type="match status" value="1"/>
</dbReference>
<keyword evidence="1" id="KW-0547">Nucleotide-binding</keyword>
<evidence type="ECO:0000313" key="7">
    <source>
        <dbReference type="EMBL" id="RKO84552.1"/>
    </source>
</evidence>
<dbReference type="InterPro" id="IPR000330">
    <property type="entry name" value="SNF2_N"/>
</dbReference>
<dbReference type="GO" id="GO:0034728">
    <property type="term" value="P:nucleosome organization"/>
    <property type="evidence" value="ECO:0007669"/>
    <property type="project" value="TreeGrafter"/>
</dbReference>
<evidence type="ECO:0000256" key="3">
    <source>
        <dbReference type="ARBA" id="ARBA00022840"/>
    </source>
</evidence>
<dbReference type="GO" id="GO:0003682">
    <property type="term" value="F:chromatin binding"/>
    <property type="evidence" value="ECO:0007669"/>
    <property type="project" value="TreeGrafter"/>
</dbReference>
<dbReference type="GO" id="GO:0005524">
    <property type="term" value="F:ATP binding"/>
    <property type="evidence" value="ECO:0007669"/>
    <property type="project" value="InterPro"/>
</dbReference>
<name>A0A4P9VZ24_9FUNG</name>
<evidence type="ECO:0000256" key="1">
    <source>
        <dbReference type="ARBA" id="ARBA00022741"/>
    </source>
</evidence>
<organism evidence="7 8">
    <name type="scientific">Blyttiomyces helicus</name>
    <dbReference type="NCBI Taxonomy" id="388810"/>
    <lineage>
        <taxon>Eukaryota</taxon>
        <taxon>Fungi</taxon>
        <taxon>Fungi incertae sedis</taxon>
        <taxon>Chytridiomycota</taxon>
        <taxon>Chytridiomycota incertae sedis</taxon>
        <taxon>Chytridiomycetes</taxon>
        <taxon>Chytridiomycetes incertae sedis</taxon>
        <taxon>Blyttiomyces</taxon>
    </lineage>
</organism>
<feature type="region of interest" description="Disordered" evidence="5">
    <location>
        <begin position="1"/>
        <end position="20"/>
    </location>
</feature>
<evidence type="ECO:0000256" key="2">
    <source>
        <dbReference type="ARBA" id="ARBA00022801"/>
    </source>
</evidence>
<dbReference type="GO" id="GO:0016887">
    <property type="term" value="F:ATP hydrolysis activity"/>
    <property type="evidence" value="ECO:0007669"/>
    <property type="project" value="TreeGrafter"/>
</dbReference>
<dbReference type="CDD" id="cd18793">
    <property type="entry name" value="SF2_C_SNF"/>
    <property type="match status" value="1"/>
</dbReference>
<protein>
    <submittedName>
        <fullName evidence="7">P-loop containing nucleoside triphosphate hydrolase protein</fullName>
    </submittedName>
</protein>
<reference evidence="8" key="1">
    <citation type="journal article" date="2018" name="Nat. Microbiol.">
        <title>Leveraging single-cell genomics to expand the fungal tree of life.</title>
        <authorList>
            <person name="Ahrendt S.R."/>
            <person name="Quandt C.A."/>
            <person name="Ciobanu D."/>
            <person name="Clum A."/>
            <person name="Salamov A."/>
            <person name="Andreopoulos B."/>
            <person name="Cheng J.F."/>
            <person name="Woyke T."/>
            <person name="Pelin A."/>
            <person name="Henrissat B."/>
            <person name="Reynolds N.K."/>
            <person name="Benny G.L."/>
            <person name="Smith M.E."/>
            <person name="James T.Y."/>
            <person name="Grigoriev I.V."/>
        </authorList>
    </citation>
    <scope>NUCLEOTIDE SEQUENCE [LARGE SCALE GENOMIC DNA]</scope>
</reference>
<dbReference type="Proteomes" id="UP000269721">
    <property type="component" value="Unassembled WGS sequence"/>
</dbReference>
<dbReference type="OrthoDB" id="5857104at2759"/>
<dbReference type="Pfam" id="PF00271">
    <property type="entry name" value="Helicase_C"/>
    <property type="match status" value="1"/>
</dbReference>
<dbReference type="Pfam" id="PF00176">
    <property type="entry name" value="SNF2-rel_dom"/>
    <property type="match status" value="1"/>
</dbReference>
<evidence type="ECO:0000259" key="6">
    <source>
        <dbReference type="PROSITE" id="PS51194"/>
    </source>
</evidence>
<dbReference type="GO" id="GO:0005634">
    <property type="term" value="C:nucleus"/>
    <property type="evidence" value="ECO:0007669"/>
    <property type="project" value="TreeGrafter"/>
</dbReference>
<evidence type="ECO:0000256" key="4">
    <source>
        <dbReference type="ARBA" id="ARBA00023242"/>
    </source>
</evidence>
<keyword evidence="2 7" id="KW-0378">Hydrolase</keyword>
<dbReference type="SMART" id="SM00490">
    <property type="entry name" value="HELICc"/>
    <property type="match status" value="1"/>
</dbReference>
<dbReference type="EMBL" id="KZ999976">
    <property type="protein sequence ID" value="RKO84552.1"/>
    <property type="molecule type" value="Genomic_DNA"/>
</dbReference>
<dbReference type="InterPro" id="IPR049730">
    <property type="entry name" value="SNF2/RAD54-like_C"/>
</dbReference>
<feature type="region of interest" description="Disordered" evidence="5">
    <location>
        <begin position="333"/>
        <end position="373"/>
    </location>
</feature>
<dbReference type="PANTHER" id="PTHR45623">
    <property type="entry name" value="CHROMODOMAIN-HELICASE-DNA-BINDING PROTEIN 3-RELATED-RELATED"/>
    <property type="match status" value="1"/>
</dbReference>
<dbReference type="InterPro" id="IPR001650">
    <property type="entry name" value="Helicase_C-like"/>
</dbReference>
<dbReference type="GO" id="GO:0003677">
    <property type="term" value="F:DNA binding"/>
    <property type="evidence" value="ECO:0007669"/>
    <property type="project" value="TreeGrafter"/>
</dbReference>
<proteinExistence type="predicted"/>
<gene>
    <name evidence="7" type="ORF">BDK51DRAFT_51511</name>
</gene>
<dbReference type="SUPFAM" id="SSF52540">
    <property type="entry name" value="P-loop containing nucleoside triphosphate hydrolases"/>
    <property type="match status" value="1"/>
</dbReference>
<dbReference type="AlphaFoldDB" id="A0A4P9VZ24"/>
<dbReference type="PROSITE" id="PS51194">
    <property type="entry name" value="HELICASE_CTER"/>
    <property type="match status" value="1"/>
</dbReference>
<keyword evidence="8" id="KW-1185">Reference proteome</keyword>
<dbReference type="GO" id="GO:0000785">
    <property type="term" value="C:chromatin"/>
    <property type="evidence" value="ECO:0007669"/>
    <property type="project" value="TreeGrafter"/>
</dbReference>
<evidence type="ECO:0000313" key="8">
    <source>
        <dbReference type="Proteomes" id="UP000269721"/>
    </source>
</evidence>
<dbReference type="GO" id="GO:0042393">
    <property type="term" value="F:histone binding"/>
    <property type="evidence" value="ECO:0007669"/>
    <property type="project" value="TreeGrafter"/>
</dbReference>
<dbReference type="InterPro" id="IPR027417">
    <property type="entry name" value="P-loop_NTPase"/>
</dbReference>
<dbReference type="Gene3D" id="3.40.50.300">
    <property type="entry name" value="P-loop containing nucleotide triphosphate hydrolases"/>
    <property type="match status" value="1"/>
</dbReference>
<sequence>MRRRKQRSGRGREFEEGRRGNGNRLFDHHAAYLCHKPFFNLILGQSYLADVEKSLLPKKRINIYTGLSSMQRTWYKKRLEKDIDAVNGAPGKKKESKTRLHNMVMQLRKCCNHPYLFDGAESGPPYTTDTHLIENAGKMVISEKLLVRMKAQGSRVLLFSQMSRMLDIQYCRIDGKAQHEDRITSIDEYNKPDSSKFIFLLTTRAGGLGINLATADIVIMYDNDWNPQVVSIHRAFLRLTLVGRFRYRYLTLSLLYSDHGPGLAITISNDDIEEILKVSEQKTKELELKYADVGLDDLQKFTTSAYHWEGADFRATIAYDKNKEGGVRQKLIGPTKREQKEQIGDDQFQRNDAKARAKGKDAEASQEHDGVSFRTTALPIPALMRAGEN</sequence>
<dbReference type="GO" id="GO:0140658">
    <property type="term" value="F:ATP-dependent chromatin remodeler activity"/>
    <property type="evidence" value="ECO:0007669"/>
    <property type="project" value="TreeGrafter"/>
</dbReference>